<evidence type="ECO:0000313" key="8">
    <source>
        <dbReference type="EMBL" id="PZV80331.1"/>
    </source>
</evidence>
<keyword evidence="3 6" id="KW-0813">Transport</keyword>
<name>A0A326RR57_9BACT</name>
<feature type="signal peptide" evidence="7">
    <location>
        <begin position="1"/>
        <end position="20"/>
    </location>
</feature>
<dbReference type="PANTHER" id="PTHR42953">
    <property type="entry name" value="HIGH-AFFINITY ZINC UPTAKE SYSTEM PROTEIN ZNUA-RELATED"/>
    <property type="match status" value="1"/>
</dbReference>
<evidence type="ECO:0000256" key="3">
    <source>
        <dbReference type="ARBA" id="ARBA00022448"/>
    </source>
</evidence>
<dbReference type="InterPro" id="IPR006129">
    <property type="entry name" value="AdhesinB"/>
</dbReference>
<dbReference type="EMBL" id="QKTX01000012">
    <property type="protein sequence ID" value="PZV80331.1"/>
    <property type="molecule type" value="Genomic_DNA"/>
</dbReference>
<accession>A0A326RR57</accession>
<evidence type="ECO:0000256" key="1">
    <source>
        <dbReference type="ARBA" id="ARBA00004196"/>
    </source>
</evidence>
<dbReference type="GO" id="GO:0030313">
    <property type="term" value="C:cell envelope"/>
    <property type="evidence" value="ECO:0007669"/>
    <property type="project" value="UniProtKB-SubCell"/>
</dbReference>
<sequence>MSRALTFFLFVLLLFGACKPASDTQREKPLIVATTSILADGIQNLVGEKAEVIALMPAGVDPHLYKASVRDLDLLTSADLVVYHGLYLEGKMTEIFEKLTLRQNLIDASDGIPQTDLIRSGPEAHSVDPHIWFDINLWSKALTHASKELIQWKPEWKSIIESNSEVYFQKLKNLEQETRTKVNELKSKNQVLVTAHDAFAYFGKAYGLEVYSLQGLSTLSEPGLRDLTELIQIIQEHQVKAIFAEQTISPKALKAVANGAAEKNQLVQLAGPLYTDSLDAPDTPAGTYLGMFSTNLNIIYQNLLP</sequence>
<keyword evidence="5 7" id="KW-0732">Signal</keyword>
<dbReference type="InterPro" id="IPR006128">
    <property type="entry name" value="Lipoprotein_PsaA-like"/>
</dbReference>
<reference evidence="8 9" key="1">
    <citation type="submission" date="2018-06" db="EMBL/GenBank/DDBJ databases">
        <title>Genomic Encyclopedia of Archaeal and Bacterial Type Strains, Phase II (KMG-II): from individual species to whole genera.</title>
        <authorList>
            <person name="Goeker M."/>
        </authorList>
    </citation>
    <scope>NUCLEOTIDE SEQUENCE [LARGE SCALE GENOMIC DNA]</scope>
    <source>
        <strain evidence="8 9">T4</strain>
    </source>
</reference>
<evidence type="ECO:0000256" key="2">
    <source>
        <dbReference type="ARBA" id="ARBA00011028"/>
    </source>
</evidence>
<proteinExistence type="inferred from homology"/>
<comment type="caution">
    <text evidence="8">The sequence shown here is derived from an EMBL/GenBank/DDBJ whole genome shotgun (WGS) entry which is preliminary data.</text>
</comment>
<evidence type="ECO:0000256" key="5">
    <source>
        <dbReference type="ARBA" id="ARBA00022729"/>
    </source>
</evidence>
<dbReference type="InterPro" id="IPR006127">
    <property type="entry name" value="ZnuA-like"/>
</dbReference>
<dbReference type="GO" id="GO:0030001">
    <property type="term" value="P:metal ion transport"/>
    <property type="evidence" value="ECO:0007669"/>
    <property type="project" value="InterPro"/>
</dbReference>
<dbReference type="PROSITE" id="PS51257">
    <property type="entry name" value="PROKAR_LIPOPROTEIN"/>
    <property type="match status" value="1"/>
</dbReference>
<comment type="subcellular location">
    <subcellularLocation>
        <location evidence="1">Cell envelope</location>
    </subcellularLocation>
</comment>
<dbReference type="InterPro" id="IPR050492">
    <property type="entry name" value="Bact_metal-bind_prot9"/>
</dbReference>
<dbReference type="PRINTS" id="PR00691">
    <property type="entry name" value="ADHESINB"/>
</dbReference>
<dbReference type="GO" id="GO:0046872">
    <property type="term" value="F:metal ion binding"/>
    <property type="evidence" value="ECO:0007669"/>
    <property type="project" value="UniProtKB-KW"/>
</dbReference>
<protein>
    <submittedName>
        <fullName evidence="8">Manganese/zinc/iron transport system substrate-binding protein</fullName>
    </submittedName>
</protein>
<evidence type="ECO:0000313" key="9">
    <source>
        <dbReference type="Proteomes" id="UP000248917"/>
    </source>
</evidence>
<organism evidence="8 9">
    <name type="scientific">Algoriphagus aquaeductus</name>
    <dbReference type="NCBI Taxonomy" id="475299"/>
    <lineage>
        <taxon>Bacteria</taxon>
        <taxon>Pseudomonadati</taxon>
        <taxon>Bacteroidota</taxon>
        <taxon>Cytophagia</taxon>
        <taxon>Cytophagales</taxon>
        <taxon>Cyclobacteriaceae</taxon>
        <taxon>Algoriphagus</taxon>
    </lineage>
</organism>
<dbReference type="Pfam" id="PF01297">
    <property type="entry name" value="ZnuA"/>
    <property type="match status" value="1"/>
</dbReference>
<dbReference type="OrthoDB" id="9793396at2"/>
<dbReference type="Proteomes" id="UP000248917">
    <property type="component" value="Unassembled WGS sequence"/>
</dbReference>
<comment type="similarity">
    <text evidence="2 6">Belongs to the bacterial solute-binding protein 9 family.</text>
</comment>
<evidence type="ECO:0000256" key="6">
    <source>
        <dbReference type="RuleBase" id="RU003512"/>
    </source>
</evidence>
<dbReference type="Gene3D" id="3.40.50.1980">
    <property type="entry name" value="Nitrogenase molybdenum iron protein domain"/>
    <property type="match status" value="2"/>
</dbReference>
<dbReference type="SUPFAM" id="SSF53807">
    <property type="entry name" value="Helical backbone' metal receptor"/>
    <property type="match status" value="1"/>
</dbReference>
<dbReference type="GO" id="GO:0007155">
    <property type="term" value="P:cell adhesion"/>
    <property type="evidence" value="ECO:0007669"/>
    <property type="project" value="InterPro"/>
</dbReference>
<feature type="chain" id="PRO_5016353873" evidence="7">
    <location>
        <begin position="21"/>
        <end position="305"/>
    </location>
</feature>
<evidence type="ECO:0000256" key="7">
    <source>
        <dbReference type="SAM" id="SignalP"/>
    </source>
</evidence>
<keyword evidence="9" id="KW-1185">Reference proteome</keyword>
<dbReference type="RefSeq" id="WP_111393894.1">
    <property type="nucleotide sequence ID" value="NZ_QKTX01000012.1"/>
</dbReference>
<dbReference type="AlphaFoldDB" id="A0A326RR57"/>
<dbReference type="PANTHER" id="PTHR42953:SF1">
    <property type="entry name" value="METAL-BINDING PROTEIN HI_0362-RELATED"/>
    <property type="match status" value="1"/>
</dbReference>
<evidence type="ECO:0000256" key="4">
    <source>
        <dbReference type="ARBA" id="ARBA00022723"/>
    </source>
</evidence>
<dbReference type="PRINTS" id="PR00690">
    <property type="entry name" value="ADHESNFAMILY"/>
</dbReference>
<gene>
    <name evidence="8" type="ORF">CLV31_11298</name>
</gene>
<keyword evidence="4" id="KW-0479">Metal-binding</keyword>